<dbReference type="Proteomes" id="UP000654257">
    <property type="component" value="Unassembled WGS sequence"/>
</dbReference>
<evidence type="ECO:0000313" key="3">
    <source>
        <dbReference type="Proteomes" id="UP000654257"/>
    </source>
</evidence>
<gene>
    <name evidence="2" type="ORF">GCM10007304_05420</name>
</gene>
<dbReference type="AlphaFoldDB" id="A0A917CP47"/>
<reference evidence="2" key="1">
    <citation type="journal article" date="2014" name="Int. J. Syst. Evol. Microbiol.">
        <title>Complete genome sequence of Corynebacterium casei LMG S-19264T (=DSM 44701T), isolated from a smear-ripened cheese.</title>
        <authorList>
            <consortium name="US DOE Joint Genome Institute (JGI-PGF)"/>
            <person name="Walter F."/>
            <person name="Albersmeier A."/>
            <person name="Kalinowski J."/>
            <person name="Ruckert C."/>
        </authorList>
    </citation>
    <scope>NUCLEOTIDE SEQUENCE</scope>
    <source>
        <strain evidence="2">CCM 7905</strain>
    </source>
</reference>
<dbReference type="RefSeq" id="WP_229745745.1">
    <property type="nucleotide sequence ID" value="NZ_BMCU01000001.1"/>
</dbReference>
<keyword evidence="3" id="KW-1185">Reference proteome</keyword>
<keyword evidence="1" id="KW-1133">Transmembrane helix</keyword>
<name>A0A917CP47_9NOCA</name>
<keyword evidence="1" id="KW-0472">Membrane</keyword>
<dbReference type="EMBL" id="BMCU01000001">
    <property type="protein sequence ID" value="GGF94507.1"/>
    <property type="molecule type" value="Genomic_DNA"/>
</dbReference>
<proteinExistence type="predicted"/>
<evidence type="ECO:0000256" key="1">
    <source>
        <dbReference type="SAM" id="Phobius"/>
    </source>
</evidence>
<reference evidence="2" key="2">
    <citation type="submission" date="2020-09" db="EMBL/GenBank/DDBJ databases">
        <authorList>
            <person name="Sun Q."/>
            <person name="Sedlacek I."/>
        </authorList>
    </citation>
    <scope>NUCLEOTIDE SEQUENCE</scope>
    <source>
        <strain evidence="2">CCM 7905</strain>
    </source>
</reference>
<protein>
    <submittedName>
        <fullName evidence="2">Uncharacterized protein</fullName>
    </submittedName>
</protein>
<comment type="caution">
    <text evidence="2">The sequence shown here is derived from an EMBL/GenBank/DDBJ whole genome shotgun (WGS) entry which is preliminary data.</text>
</comment>
<feature type="transmembrane region" description="Helical" evidence="1">
    <location>
        <begin position="205"/>
        <end position="225"/>
    </location>
</feature>
<evidence type="ECO:0000313" key="2">
    <source>
        <dbReference type="EMBL" id="GGF94507.1"/>
    </source>
</evidence>
<organism evidence="2 3">
    <name type="scientific">Rhodococcoides trifolii</name>
    <dbReference type="NCBI Taxonomy" id="908250"/>
    <lineage>
        <taxon>Bacteria</taxon>
        <taxon>Bacillati</taxon>
        <taxon>Actinomycetota</taxon>
        <taxon>Actinomycetes</taxon>
        <taxon>Mycobacteriales</taxon>
        <taxon>Nocardiaceae</taxon>
        <taxon>Rhodococcoides</taxon>
    </lineage>
</organism>
<feature type="transmembrane region" description="Helical" evidence="1">
    <location>
        <begin position="237"/>
        <end position="258"/>
    </location>
</feature>
<feature type="transmembrane region" description="Helical" evidence="1">
    <location>
        <begin position="31"/>
        <end position="54"/>
    </location>
</feature>
<keyword evidence="1" id="KW-0812">Transmembrane</keyword>
<feature type="transmembrane region" description="Helical" evidence="1">
    <location>
        <begin position="405"/>
        <end position="430"/>
    </location>
</feature>
<sequence length="436" mass="46094">MYVQTSGLALPRAASTRSERSEILHSTPIKLIVVGILVAATLITTAVVTTFAVADRQNTLDTVLSRTEPLSDAAQNLYGQLSVADAAAATAFLSGGLEPAAVRDRYTQAISSAAGEVVRASTGLDADDSTSQTTLAKISSSLPLYAGIIETARSNNRVGNPVGAAYLAEASTLMQTSILPWAEELHSTKSDDVRAAQEQFDRPPWLSLVLVVFSIVVLVAAQRFVSRRTRRTLNPGLALGSVAMVVLFVWMLVVGLVSSTSTNRALMRGAEPVDRLTSGRILAQQARTDETIGMARRGGVNDYDQSFTAAIQSLNGVLYSLQQDSSLDNTRIDASLALVDQWTKSHERMNASLAVGDFATAVAIATGTNDGDSADIFADLEDELVREIDVAREELRSNIARGASVLDGLAVGISVLAGSSLLAVAGGLGVRLREYL</sequence>
<accession>A0A917CP47</accession>